<dbReference type="PROSITE" id="PS50097">
    <property type="entry name" value="BTB"/>
    <property type="match status" value="1"/>
</dbReference>
<evidence type="ECO:0000313" key="5">
    <source>
        <dbReference type="Proteomes" id="UP001208570"/>
    </source>
</evidence>
<dbReference type="Proteomes" id="UP001208570">
    <property type="component" value="Unassembled WGS sequence"/>
</dbReference>
<dbReference type="GO" id="GO:0005829">
    <property type="term" value="C:cytosol"/>
    <property type="evidence" value="ECO:0007669"/>
    <property type="project" value="TreeGrafter"/>
</dbReference>
<dbReference type="SMART" id="SM00875">
    <property type="entry name" value="BACK"/>
    <property type="match status" value="1"/>
</dbReference>
<dbReference type="Gene3D" id="3.30.710.10">
    <property type="entry name" value="Potassium Channel Kv1.1, Chain A"/>
    <property type="match status" value="1"/>
</dbReference>
<comment type="caution">
    <text evidence="4">The sequence shown here is derived from an EMBL/GenBank/DDBJ whole genome shotgun (WGS) entry which is preliminary data.</text>
</comment>
<organism evidence="4 5">
    <name type="scientific">Paralvinella palmiformis</name>
    <dbReference type="NCBI Taxonomy" id="53620"/>
    <lineage>
        <taxon>Eukaryota</taxon>
        <taxon>Metazoa</taxon>
        <taxon>Spiralia</taxon>
        <taxon>Lophotrochozoa</taxon>
        <taxon>Annelida</taxon>
        <taxon>Polychaeta</taxon>
        <taxon>Sedentaria</taxon>
        <taxon>Canalipalpata</taxon>
        <taxon>Terebellida</taxon>
        <taxon>Terebelliformia</taxon>
        <taxon>Alvinellidae</taxon>
        <taxon>Paralvinella</taxon>
    </lineage>
</organism>
<dbReference type="SMART" id="SM00225">
    <property type="entry name" value="BTB"/>
    <property type="match status" value="1"/>
</dbReference>
<name>A0AAD9IX35_9ANNE</name>
<feature type="domain" description="BTB" evidence="3">
    <location>
        <begin position="33"/>
        <end position="106"/>
    </location>
</feature>
<comment type="subcellular location">
    <subcellularLocation>
        <location evidence="1">Cytoplasm</location>
    </subcellularLocation>
</comment>
<evidence type="ECO:0000256" key="2">
    <source>
        <dbReference type="ARBA" id="ARBA00022490"/>
    </source>
</evidence>
<dbReference type="PANTHER" id="PTHR45774:SF3">
    <property type="entry name" value="BTB (POZ) DOMAIN-CONTAINING 2B-RELATED"/>
    <property type="match status" value="1"/>
</dbReference>
<dbReference type="Gene3D" id="2.60.120.820">
    <property type="entry name" value="PHR domain"/>
    <property type="match status" value="1"/>
</dbReference>
<keyword evidence="2" id="KW-0963">Cytoplasm</keyword>
<dbReference type="InterPro" id="IPR011333">
    <property type="entry name" value="SKP1/BTB/POZ_sf"/>
</dbReference>
<dbReference type="InterPro" id="IPR038648">
    <property type="entry name" value="PHR_sf"/>
</dbReference>
<dbReference type="AlphaFoldDB" id="A0AAD9IX35"/>
<accession>A0AAD9IX35</accession>
<evidence type="ECO:0000256" key="1">
    <source>
        <dbReference type="ARBA" id="ARBA00004496"/>
    </source>
</evidence>
<evidence type="ECO:0000259" key="3">
    <source>
        <dbReference type="PROSITE" id="PS50097"/>
    </source>
</evidence>
<dbReference type="Pfam" id="PF07707">
    <property type="entry name" value="BACK"/>
    <property type="match status" value="1"/>
</dbReference>
<dbReference type="Gene3D" id="1.25.40.420">
    <property type="match status" value="1"/>
</dbReference>
<dbReference type="Pfam" id="PF08005">
    <property type="entry name" value="PHR"/>
    <property type="match status" value="1"/>
</dbReference>
<evidence type="ECO:0000313" key="4">
    <source>
        <dbReference type="EMBL" id="KAK2141943.1"/>
    </source>
</evidence>
<reference evidence="4" key="1">
    <citation type="journal article" date="2023" name="Mol. Biol. Evol.">
        <title>Third-Generation Sequencing Reveals the Adaptive Role of the Epigenome in Three Deep-Sea Polychaetes.</title>
        <authorList>
            <person name="Perez M."/>
            <person name="Aroh O."/>
            <person name="Sun Y."/>
            <person name="Lan Y."/>
            <person name="Juniper S.K."/>
            <person name="Young C.R."/>
            <person name="Angers B."/>
            <person name="Qian P.Y."/>
        </authorList>
    </citation>
    <scope>NUCLEOTIDE SEQUENCE</scope>
    <source>
        <strain evidence="4">P08H-3</strain>
    </source>
</reference>
<dbReference type="Pfam" id="PF00651">
    <property type="entry name" value="BTB"/>
    <property type="match status" value="1"/>
</dbReference>
<dbReference type="PANTHER" id="PTHR45774">
    <property type="entry name" value="BTB/POZ DOMAIN-CONTAINING"/>
    <property type="match status" value="1"/>
</dbReference>
<dbReference type="InterPro" id="IPR000210">
    <property type="entry name" value="BTB/POZ_dom"/>
</dbReference>
<gene>
    <name evidence="4" type="ORF">LSH36_1012g00027</name>
</gene>
<sequence length="445" mass="50089">MSAISDFTKAGGWQTGRSSGDCHKYMLDNQVACDVTIKFTSAPSGSICEELLAHKYMLICRSPILETIVNGSIQDNNSVITITDIRKDVFHEVLRYIYHDGANLSGDNVLHVMYAAKKYLLDGLITQCKRYLDEEISERSACTVLSHSLYYNEELTTKRCIQYIAENMDNVLKSEDFANLTVNGIDRVFSSDVITSALFKETSLYRACLRWATSRQDAGDQRPIRDILGKSLYEIRFASLQPDELTKIIDERPDLLTQTEQAVLLRYVNLPSETKGAEVERLGFSTKRRRAFASKVVYSTGIRFAITTDYFVYNGVDTCDISFQVDRPVQFVGVTLYGGFNNDDEHSVHLALYTKSGVKQLVNTETKIVSEGKCEPIPVVVQDPVPLVRRCTYTIKVLMTGPHTYRGTLGRKEVRTEGVVFTFYDAGGSTCVEKGQIPQILFKTY</sequence>
<dbReference type="EMBL" id="JAODUP010001012">
    <property type="protein sequence ID" value="KAK2141943.1"/>
    <property type="molecule type" value="Genomic_DNA"/>
</dbReference>
<dbReference type="InterPro" id="IPR012983">
    <property type="entry name" value="PHR"/>
</dbReference>
<dbReference type="InterPro" id="IPR011705">
    <property type="entry name" value="BACK"/>
</dbReference>
<proteinExistence type="predicted"/>
<protein>
    <recommendedName>
        <fullName evidence="3">BTB domain-containing protein</fullName>
    </recommendedName>
</protein>
<dbReference type="SUPFAM" id="SSF54695">
    <property type="entry name" value="POZ domain"/>
    <property type="match status" value="1"/>
</dbReference>
<dbReference type="GO" id="GO:0022008">
    <property type="term" value="P:neurogenesis"/>
    <property type="evidence" value="ECO:0007669"/>
    <property type="project" value="TreeGrafter"/>
</dbReference>
<keyword evidence="5" id="KW-1185">Reference proteome</keyword>